<dbReference type="EMBL" id="HBUE01166037">
    <property type="protein sequence ID" value="CAG6512644.1"/>
    <property type="molecule type" value="Transcribed_RNA"/>
</dbReference>
<feature type="region of interest" description="Disordered" evidence="1">
    <location>
        <begin position="88"/>
        <end position="111"/>
    </location>
</feature>
<dbReference type="EMBL" id="HBUE01166038">
    <property type="protein sequence ID" value="CAG6512646.1"/>
    <property type="molecule type" value="Transcribed_RNA"/>
</dbReference>
<dbReference type="AlphaFoldDB" id="A0A8D8DHQ5"/>
<dbReference type="EMBL" id="HBUE01271342">
    <property type="protein sequence ID" value="CAG6564109.1"/>
    <property type="molecule type" value="Transcribed_RNA"/>
</dbReference>
<feature type="region of interest" description="Disordered" evidence="1">
    <location>
        <begin position="55"/>
        <end position="75"/>
    </location>
</feature>
<organism evidence="2">
    <name type="scientific">Culex pipiens</name>
    <name type="common">House mosquito</name>
    <dbReference type="NCBI Taxonomy" id="7175"/>
    <lineage>
        <taxon>Eukaryota</taxon>
        <taxon>Metazoa</taxon>
        <taxon>Ecdysozoa</taxon>
        <taxon>Arthropoda</taxon>
        <taxon>Hexapoda</taxon>
        <taxon>Insecta</taxon>
        <taxon>Pterygota</taxon>
        <taxon>Neoptera</taxon>
        <taxon>Endopterygota</taxon>
        <taxon>Diptera</taxon>
        <taxon>Nematocera</taxon>
        <taxon>Culicoidea</taxon>
        <taxon>Culicidae</taxon>
        <taxon>Culicinae</taxon>
        <taxon>Culicini</taxon>
        <taxon>Culex</taxon>
        <taxon>Culex</taxon>
    </lineage>
</organism>
<dbReference type="EMBL" id="HBUE01271338">
    <property type="protein sequence ID" value="CAG6564103.1"/>
    <property type="molecule type" value="Transcribed_RNA"/>
</dbReference>
<dbReference type="EMBL" id="HBUE01166039">
    <property type="protein sequence ID" value="CAG6512648.1"/>
    <property type="molecule type" value="Transcribed_RNA"/>
</dbReference>
<dbReference type="EMBL" id="HBUE01271341">
    <property type="protein sequence ID" value="CAG6564107.1"/>
    <property type="molecule type" value="Transcribed_RNA"/>
</dbReference>
<name>A0A8D8DHQ5_CULPI</name>
<evidence type="ECO:0000256" key="1">
    <source>
        <dbReference type="SAM" id="MobiDB-lite"/>
    </source>
</evidence>
<reference evidence="2" key="1">
    <citation type="submission" date="2021-05" db="EMBL/GenBank/DDBJ databases">
        <authorList>
            <person name="Alioto T."/>
            <person name="Alioto T."/>
            <person name="Gomez Garrido J."/>
        </authorList>
    </citation>
    <scope>NUCLEOTIDE SEQUENCE</scope>
</reference>
<protein>
    <submittedName>
        <fullName evidence="2">(northern house mosquito) hypothetical protein</fullName>
    </submittedName>
</protein>
<sequence length="111" mass="11627">MRKTLPPCNGVAPSSARAALRASCTCWWPWFYSCPGVIPAGPGCCHSRRLRRHRSSGVKPFPPGEGQPIKSPSLTLSPFSRITAKSPTAKAAVATAGVPGKTMRGHSSGAD</sequence>
<dbReference type="PROSITE" id="PS51257">
    <property type="entry name" value="PROKAR_LIPOPROTEIN"/>
    <property type="match status" value="1"/>
</dbReference>
<dbReference type="EMBL" id="HBUE01166035">
    <property type="protein sequence ID" value="CAG6512642.1"/>
    <property type="molecule type" value="Transcribed_RNA"/>
</dbReference>
<dbReference type="EMBL" id="HBUE01271340">
    <property type="protein sequence ID" value="CAG6564105.1"/>
    <property type="molecule type" value="Transcribed_RNA"/>
</dbReference>
<accession>A0A8D8DHQ5</accession>
<evidence type="ECO:0000313" key="2">
    <source>
        <dbReference type="EMBL" id="CAG6512642.1"/>
    </source>
</evidence>
<proteinExistence type="predicted"/>